<protein>
    <submittedName>
        <fullName evidence="1">Uncharacterized protein</fullName>
    </submittedName>
</protein>
<sequence length="44" mass="4790">MKSPLLDFAVSWRLCRTGGTLDGWQEIQLHDPGHAVSASPGKRA</sequence>
<proteinExistence type="predicted"/>
<gene>
    <name evidence="1" type="ORF">AVDCRST_MAG62-1496</name>
</gene>
<organism evidence="1">
    <name type="scientific">uncultured Sphingomonas sp</name>
    <dbReference type="NCBI Taxonomy" id="158754"/>
    <lineage>
        <taxon>Bacteria</taxon>
        <taxon>Pseudomonadati</taxon>
        <taxon>Pseudomonadota</taxon>
        <taxon>Alphaproteobacteria</taxon>
        <taxon>Sphingomonadales</taxon>
        <taxon>Sphingomonadaceae</taxon>
        <taxon>Sphingomonas</taxon>
        <taxon>environmental samples</taxon>
    </lineage>
</organism>
<evidence type="ECO:0000313" key="1">
    <source>
        <dbReference type="EMBL" id="CAA9526429.1"/>
    </source>
</evidence>
<dbReference type="EMBL" id="CADCWB010000184">
    <property type="protein sequence ID" value="CAA9526429.1"/>
    <property type="molecule type" value="Genomic_DNA"/>
</dbReference>
<reference evidence="1" key="1">
    <citation type="submission" date="2020-02" db="EMBL/GenBank/DDBJ databases">
        <authorList>
            <person name="Meier V. D."/>
        </authorList>
    </citation>
    <scope>NUCLEOTIDE SEQUENCE</scope>
    <source>
        <strain evidence="1">AVDCRST_MAG62</strain>
    </source>
</reference>
<name>A0A6J4TLB0_9SPHN</name>
<dbReference type="AlphaFoldDB" id="A0A6J4TLB0"/>
<accession>A0A6J4TLB0</accession>